<gene>
    <name evidence="1" type="ORF">HHI36_000801</name>
</gene>
<dbReference type="EMBL" id="JABFTP020000185">
    <property type="protein sequence ID" value="KAL3286292.1"/>
    <property type="molecule type" value="Genomic_DNA"/>
</dbReference>
<organism evidence="1 2">
    <name type="scientific">Cryptolaemus montrouzieri</name>
    <dbReference type="NCBI Taxonomy" id="559131"/>
    <lineage>
        <taxon>Eukaryota</taxon>
        <taxon>Metazoa</taxon>
        <taxon>Ecdysozoa</taxon>
        <taxon>Arthropoda</taxon>
        <taxon>Hexapoda</taxon>
        <taxon>Insecta</taxon>
        <taxon>Pterygota</taxon>
        <taxon>Neoptera</taxon>
        <taxon>Endopterygota</taxon>
        <taxon>Coleoptera</taxon>
        <taxon>Polyphaga</taxon>
        <taxon>Cucujiformia</taxon>
        <taxon>Coccinelloidea</taxon>
        <taxon>Coccinellidae</taxon>
        <taxon>Scymninae</taxon>
        <taxon>Scymnini</taxon>
        <taxon>Cryptolaemus</taxon>
    </lineage>
</organism>
<keyword evidence="2" id="KW-1185">Reference proteome</keyword>
<dbReference type="Proteomes" id="UP001516400">
    <property type="component" value="Unassembled WGS sequence"/>
</dbReference>
<name>A0ABD2P6J2_9CUCU</name>
<accession>A0ABD2P6J2</accession>
<evidence type="ECO:0000313" key="1">
    <source>
        <dbReference type="EMBL" id="KAL3286292.1"/>
    </source>
</evidence>
<proteinExistence type="predicted"/>
<reference evidence="1 2" key="1">
    <citation type="journal article" date="2021" name="BMC Biol.">
        <title>Horizontally acquired antibacterial genes associated with adaptive radiation of ladybird beetles.</title>
        <authorList>
            <person name="Li H.S."/>
            <person name="Tang X.F."/>
            <person name="Huang Y.H."/>
            <person name="Xu Z.Y."/>
            <person name="Chen M.L."/>
            <person name="Du X.Y."/>
            <person name="Qiu B.Y."/>
            <person name="Chen P.T."/>
            <person name="Zhang W."/>
            <person name="Slipinski A."/>
            <person name="Escalona H.E."/>
            <person name="Waterhouse R.M."/>
            <person name="Zwick A."/>
            <person name="Pang H."/>
        </authorList>
    </citation>
    <scope>NUCLEOTIDE SEQUENCE [LARGE SCALE GENOMIC DNA]</scope>
    <source>
        <strain evidence="1">SYSU2018</strain>
    </source>
</reference>
<comment type="caution">
    <text evidence="1">The sequence shown here is derived from an EMBL/GenBank/DDBJ whole genome shotgun (WGS) entry which is preliminary data.</text>
</comment>
<sequence>MKSNKVCNTNNKLDIKVTSHKGNSTCVFHQYVQCLKIKMAELEAALYIMHERPSYVAITEHWYTDTEVQCMNLKRYKRLSAFAKKIQIHGGSSVLVDQRMIYVEEVEDITNEKSCVHRWSMKN</sequence>
<evidence type="ECO:0000313" key="2">
    <source>
        <dbReference type="Proteomes" id="UP001516400"/>
    </source>
</evidence>
<protein>
    <submittedName>
        <fullName evidence="1">Uncharacterized protein</fullName>
    </submittedName>
</protein>
<dbReference type="AlphaFoldDB" id="A0ABD2P6J2"/>